<keyword evidence="5 6" id="KW-1015">Disulfide bond</keyword>
<comment type="subcellular location">
    <subcellularLocation>
        <location evidence="1 6">Secreted</location>
        <location evidence="1 6">Cell wall</location>
    </subcellularLocation>
</comment>
<keyword evidence="3 6" id="KW-0134">Cell wall</keyword>
<dbReference type="GO" id="GO:0005199">
    <property type="term" value="F:structural constituent of cell wall"/>
    <property type="evidence" value="ECO:0007669"/>
    <property type="project" value="InterPro"/>
</dbReference>
<proteinExistence type="inferred from homology"/>
<evidence type="ECO:0000256" key="6">
    <source>
        <dbReference type="RuleBase" id="RU365009"/>
    </source>
</evidence>
<dbReference type="SMART" id="SM00075">
    <property type="entry name" value="HYDRO"/>
    <property type="match status" value="1"/>
</dbReference>
<keyword evidence="4 6" id="KW-0964">Secreted</keyword>
<dbReference type="GO" id="GO:0009277">
    <property type="term" value="C:fungal-type cell wall"/>
    <property type="evidence" value="ECO:0007669"/>
    <property type="project" value="InterPro"/>
</dbReference>
<accession>A0A5C3R820</accession>
<keyword evidence="6" id="KW-0732">Signal</keyword>
<evidence type="ECO:0000256" key="2">
    <source>
        <dbReference type="ARBA" id="ARBA00010446"/>
    </source>
</evidence>
<dbReference type="OrthoDB" id="4225815at2759"/>
<organism evidence="7 8">
    <name type="scientific">Pterulicium gracile</name>
    <dbReference type="NCBI Taxonomy" id="1884261"/>
    <lineage>
        <taxon>Eukaryota</taxon>
        <taxon>Fungi</taxon>
        <taxon>Dikarya</taxon>
        <taxon>Basidiomycota</taxon>
        <taxon>Agaricomycotina</taxon>
        <taxon>Agaricomycetes</taxon>
        <taxon>Agaricomycetidae</taxon>
        <taxon>Agaricales</taxon>
        <taxon>Pleurotineae</taxon>
        <taxon>Pterulaceae</taxon>
        <taxon>Pterulicium</taxon>
    </lineage>
</organism>
<reference evidence="7 8" key="1">
    <citation type="journal article" date="2019" name="Nat. Ecol. Evol.">
        <title>Megaphylogeny resolves global patterns of mushroom evolution.</title>
        <authorList>
            <person name="Varga T."/>
            <person name="Krizsan K."/>
            <person name="Foldi C."/>
            <person name="Dima B."/>
            <person name="Sanchez-Garcia M."/>
            <person name="Sanchez-Ramirez S."/>
            <person name="Szollosi G.J."/>
            <person name="Szarkandi J.G."/>
            <person name="Papp V."/>
            <person name="Albert L."/>
            <person name="Andreopoulos W."/>
            <person name="Angelini C."/>
            <person name="Antonin V."/>
            <person name="Barry K.W."/>
            <person name="Bougher N.L."/>
            <person name="Buchanan P."/>
            <person name="Buyck B."/>
            <person name="Bense V."/>
            <person name="Catcheside P."/>
            <person name="Chovatia M."/>
            <person name="Cooper J."/>
            <person name="Damon W."/>
            <person name="Desjardin D."/>
            <person name="Finy P."/>
            <person name="Geml J."/>
            <person name="Haridas S."/>
            <person name="Hughes K."/>
            <person name="Justo A."/>
            <person name="Karasinski D."/>
            <person name="Kautmanova I."/>
            <person name="Kiss B."/>
            <person name="Kocsube S."/>
            <person name="Kotiranta H."/>
            <person name="LaButti K.M."/>
            <person name="Lechner B.E."/>
            <person name="Liimatainen K."/>
            <person name="Lipzen A."/>
            <person name="Lukacs Z."/>
            <person name="Mihaltcheva S."/>
            <person name="Morgado L.N."/>
            <person name="Niskanen T."/>
            <person name="Noordeloos M.E."/>
            <person name="Ohm R.A."/>
            <person name="Ortiz-Santana B."/>
            <person name="Ovrebo C."/>
            <person name="Racz N."/>
            <person name="Riley R."/>
            <person name="Savchenko A."/>
            <person name="Shiryaev A."/>
            <person name="Soop K."/>
            <person name="Spirin V."/>
            <person name="Szebenyi C."/>
            <person name="Tomsovsky M."/>
            <person name="Tulloss R.E."/>
            <person name="Uehling J."/>
            <person name="Grigoriev I.V."/>
            <person name="Vagvolgyi C."/>
            <person name="Papp T."/>
            <person name="Martin F.M."/>
            <person name="Miettinen O."/>
            <person name="Hibbett D.S."/>
            <person name="Nagy L.G."/>
        </authorList>
    </citation>
    <scope>NUCLEOTIDE SEQUENCE [LARGE SCALE GENOMIC DNA]</scope>
    <source>
        <strain evidence="7 8">CBS 309.79</strain>
    </source>
</reference>
<evidence type="ECO:0000256" key="5">
    <source>
        <dbReference type="ARBA" id="ARBA00023157"/>
    </source>
</evidence>
<keyword evidence="8" id="KW-1185">Reference proteome</keyword>
<dbReference type="AlphaFoldDB" id="A0A5C3R820"/>
<evidence type="ECO:0000256" key="3">
    <source>
        <dbReference type="ARBA" id="ARBA00022512"/>
    </source>
</evidence>
<dbReference type="Pfam" id="PF01185">
    <property type="entry name" value="Hydrophobin"/>
    <property type="match status" value="1"/>
</dbReference>
<feature type="signal peptide" evidence="6">
    <location>
        <begin position="1"/>
        <end position="18"/>
    </location>
</feature>
<protein>
    <recommendedName>
        <fullName evidence="6">Hydrophobin</fullName>
    </recommendedName>
</protein>
<comment type="similarity">
    <text evidence="2 6">Belongs to the fungal hydrophobin family.</text>
</comment>
<gene>
    <name evidence="7" type="ORF">BDV98DRAFT_588036</name>
</gene>
<evidence type="ECO:0000313" key="7">
    <source>
        <dbReference type="EMBL" id="TFL07554.1"/>
    </source>
</evidence>
<dbReference type="Proteomes" id="UP000305067">
    <property type="component" value="Unassembled WGS sequence"/>
</dbReference>
<dbReference type="CDD" id="cd23507">
    <property type="entry name" value="hydrophobin_I"/>
    <property type="match status" value="1"/>
</dbReference>
<evidence type="ECO:0000256" key="1">
    <source>
        <dbReference type="ARBA" id="ARBA00004191"/>
    </source>
</evidence>
<evidence type="ECO:0000313" key="8">
    <source>
        <dbReference type="Proteomes" id="UP000305067"/>
    </source>
</evidence>
<evidence type="ECO:0000256" key="4">
    <source>
        <dbReference type="ARBA" id="ARBA00022525"/>
    </source>
</evidence>
<dbReference type="InterPro" id="IPR001338">
    <property type="entry name" value="Class_I_Hydrophobin"/>
</dbReference>
<sequence>MFSTVAVATLFATSAVFALPGGGSSTNVATTNIANVPSVNECNYTGGSVCCNSLDFAKGAEQETLLSLLNVPIDFNALVGHGCSPLVGVNAVCNAQAACCEHTYEGIGVSCNNLAL</sequence>
<dbReference type="EMBL" id="ML178814">
    <property type="protein sequence ID" value="TFL07554.1"/>
    <property type="molecule type" value="Genomic_DNA"/>
</dbReference>
<feature type="chain" id="PRO_5023091556" description="Hydrophobin" evidence="6">
    <location>
        <begin position="19"/>
        <end position="116"/>
    </location>
</feature>
<name>A0A5C3R820_9AGAR</name>